<dbReference type="AlphaFoldDB" id="A0A917RZM0"/>
<keyword evidence="2" id="KW-1185">Reference proteome</keyword>
<protein>
    <submittedName>
        <fullName evidence="1">Uncharacterized protein</fullName>
    </submittedName>
</protein>
<dbReference type="EMBL" id="BMMH01000038">
    <property type="protein sequence ID" value="GGL45083.1"/>
    <property type="molecule type" value="Genomic_DNA"/>
</dbReference>
<dbReference type="Gene3D" id="1.10.287.1060">
    <property type="entry name" value="ESAT-6-like"/>
    <property type="match status" value="1"/>
</dbReference>
<reference evidence="1" key="1">
    <citation type="journal article" date="2014" name="Int. J. Syst. Evol. Microbiol.">
        <title>Complete genome sequence of Corynebacterium casei LMG S-19264T (=DSM 44701T), isolated from a smear-ripened cheese.</title>
        <authorList>
            <consortium name="US DOE Joint Genome Institute (JGI-PGF)"/>
            <person name="Walter F."/>
            <person name="Albersmeier A."/>
            <person name="Kalinowski J."/>
            <person name="Ruckert C."/>
        </authorList>
    </citation>
    <scope>NUCLEOTIDE SEQUENCE</scope>
    <source>
        <strain evidence="1">CGMCC 4.3508</strain>
    </source>
</reference>
<comment type="caution">
    <text evidence="1">The sequence shown here is derived from an EMBL/GenBank/DDBJ whole genome shotgun (WGS) entry which is preliminary data.</text>
</comment>
<accession>A0A917RZM0</accession>
<name>A0A917RZM0_9NOCA</name>
<reference evidence="1" key="2">
    <citation type="submission" date="2020-09" db="EMBL/GenBank/DDBJ databases">
        <authorList>
            <person name="Sun Q."/>
            <person name="Zhou Y."/>
        </authorList>
    </citation>
    <scope>NUCLEOTIDE SEQUENCE</scope>
    <source>
        <strain evidence="1">CGMCC 4.3508</strain>
    </source>
</reference>
<dbReference type="SUPFAM" id="SSF140453">
    <property type="entry name" value="EsxAB dimer-like"/>
    <property type="match status" value="1"/>
</dbReference>
<dbReference type="InterPro" id="IPR036689">
    <property type="entry name" value="ESAT-6-like_sf"/>
</dbReference>
<proteinExistence type="predicted"/>
<dbReference type="RefSeq" id="WP_156426380.1">
    <property type="nucleotide sequence ID" value="NZ_BMMH01000038.1"/>
</dbReference>
<evidence type="ECO:0000313" key="1">
    <source>
        <dbReference type="EMBL" id="GGL45083.1"/>
    </source>
</evidence>
<evidence type="ECO:0000313" key="2">
    <source>
        <dbReference type="Proteomes" id="UP000638263"/>
    </source>
</evidence>
<gene>
    <name evidence="1" type="ORF">GCM10011588_69680</name>
</gene>
<dbReference type="Proteomes" id="UP000638263">
    <property type="component" value="Unassembled WGS sequence"/>
</dbReference>
<organism evidence="1 2">
    <name type="scientific">Nocardia jinanensis</name>
    <dbReference type="NCBI Taxonomy" id="382504"/>
    <lineage>
        <taxon>Bacteria</taxon>
        <taxon>Bacillati</taxon>
        <taxon>Actinomycetota</taxon>
        <taxon>Actinomycetes</taxon>
        <taxon>Mycobacteriales</taxon>
        <taxon>Nocardiaceae</taxon>
        <taxon>Nocardia</taxon>
    </lineage>
</organism>
<sequence>MSGAIDPSTKLATPEVEVWWSTGGKLVDFALGNAYSVSYYLLEIIKSTTNWDPVGDIQKYLGGDWEALLKSAEAAKNLAEFNTAYSDAVSAAVKSFEPSWRGNAASSANEYFTNFTSAIDSQHDPLVQISDVIASFAWDAYEVAQAVQALILELVDMAIQWALTKAAAAASRAASATLYGAAAAAALEAVCLAIVAKMKANVLKQSSYWERFSPDRLRRLACCMA</sequence>